<dbReference type="InterPro" id="IPR031107">
    <property type="entry name" value="Small_HSP"/>
</dbReference>
<evidence type="ECO:0000313" key="4">
    <source>
        <dbReference type="EMBL" id="MBA0126894.1"/>
    </source>
</evidence>
<dbReference type="Gene3D" id="2.60.40.790">
    <property type="match status" value="1"/>
</dbReference>
<evidence type="ECO:0000313" key="5">
    <source>
        <dbReference type="Proteomes" id="UP000582974"/>
    </source>
</evidence>
<proteinExistence type="inferred from homology"/>
<dbReference type="AlphaFoldDB" id="A0A838ACB0"/>
<evidence type="ECO:0000256" key="2">
    <source>
        <dbReference type="RuleBase" id="RU003616"/>
    </source>
</evidence>
<dbReference type="InterPro" id="IPR008978">
    <property type="entry name" value="HSP20-like_chaperone"/>
</dbReference>
<protein>
    <submittedName>
        <fullName evidence="4">Hsp20/alpha crystallin family protein</fullName>
    </submittedName>
</protein>
<dbReference type="Pfam" id="PF00011">
    <property type="entry name" value="HSP20"/>
    <property type="match status" value="1"/>
</dbReference>
<feature type="domain" description="SHSP" evidence="3">
    <location>
        <begin position="32"/>
        <end position="142"/>
    </location>
</feature>
<gene>
    <name evidence="4" type="ORF">H0B56_15190</name>
</gene>
<accession>A0A838ACB0</accession>
<name>A0A838ACB0_9PSEU</name>
<dbReference type="PROSITE" id="PS01031">
    <property type="entry name" value="SHSP"/>
    <property type="match status" value="1"/>
</dbReference>
<organism evidence="4 5">
    <name type="scientific">Haloechinothrix aidingensis</name>
    <dbReference type="NCBI Taxonomy" id="2752311"/>
    <lineage>
        <taxon>Bacteria</taxon>
        <taxon>Bacillati</taxon>
        <taxon>Actinomycetota</taxon>
        <taxon>Actinomycetes</taxon>
        <taxon>Pseudonocardiales</taxon>
        <taxon>Pseudonocardiaceae</taxon>
        <taxon>Haloechinothrix</taxon>
    </lineage>
</organism>
<dbReference type="Proteomes" id="UP000582974">
    <property type="component" value="Unassembled WGS sequence"/>
</dbReference>
<sequence length="143" mass="15986">MSLLPTRHQRHSIVPDVTDLFDSVPSLAWMRPILDSRLIRVEDELAEGSYVIRAELPGLDPDKDIEITVHDGRLTIKAQREERSQGKARSEFSYGSFVRTVDLPQGAREDDVEAHYDKGILTVSLSVGEPESPVHRIPVTNGS</sequence>
<dbReference type="CDD" id="cd06464">
    <property type="entry name" value="ACD_sHsps-like"/>
    <property type="match status" value="1"/>
</dbReference>
<dbReference type="SUPFAM" id="SSF49764">
    <property type="entry name" value="HSP20-like chaperones"/>
    <property type="match status" value="1"/>
</dbReference>
<evidence type="ECO:0000256" key="1">
    <source>
        <dbReference type="PROSITE-ProRule" id="PRU00285"/>
    </source>
</evidence>
<comment type="similarity">
    <text evidence="1 2">Belongs to the small heat shock protein (HSP20) family.</text>
</comment>
<comment type="caution">
    <text evidence="4">The sequence shown here is derived from an EMBL/GenBank/DDBJ whole genome shotgun (WGS) entry which is preliminary data.</text>
</comment>
<keyword evidence="5" id="KW-1185">Reference proteome</keyword>
<dbReference type="InterPro" id="IPR002068">
    <property type="entry name" value="A-crystallin/Hsp20_dom"/>
</dbReference>
<evidence type="ECO:0000259" key="3">
    <source>
        <dbReference type="PROSITE" id="PS01031"/>
    </source>
</evidence>
<dbReference type="EMBL" id="JACCKD010000005">
    <property type="protein sequence ID" value="MBA0126894.1"/>
    <property type="molecule type" value="Genomic_DNA"/>
</dbReference>
<dbReference type="PANTHER" id="PTHR11527">
    <property type="entry name" value="HEAT-SHOCK PROTEIN 20 FAMILY MEMBER"/>
    <property type="match status" value="1"/>
</dbReference>
<reference evidence="4 5" key="1">
    <citation type="submission" date="2020-07" db="EMBL/GenBank/DDBJ databases">
        <title>Genome of Haloechinothrix sp.</title>
        <authorList>
            <person name="Tang S.-K."/>
            <person name="Yang L."/>
            <person name="Zhu W.-Y."/>
        </authorList>
    </citation>
    <scope>NUCLEOTIDE SEQUENCE [LARGE SCALE GENOMIC DNA]</scope>
    <source>
        <strain evidence="4 5">YIM 98757</strain>
    </source>
</reference>